<dbReference type="Gene3D" id="3.40.50.720">
    <property type="entry name" value="NAD(P)-binding Rossmann-like Domain"/>
    <property type="match status" value="1"/>
</dbReference>
<dbReference type="EMBL" id="ML170158">
    <property type="protein sequence ID" value="TDL27960.1"/>
    <property type="molecule type" value="Genomic_DNA"/>
</dbReference>
<protein>
    <submittedName>
        <fullName evidence="3">NAD(P)-binding protein</fullName>
    </submittedName>
</protein>
<name>A0A4Y7QM14_9AGAM</name>
<reference evidence="3 4" key="1">
    <citation type="submission" date="2018-06" db="EMBL/GenBank/DDBJ databases">
        <title>A transcriptomic atlas of mushroom development highlights an independent origin of complex multicellularity.</title>
        <authorList>
            <consortium name="DOE Joint Genome Institute"/>
            <person name="Krizsan K."/>
            <person name="Almasi E."/>
            <person name="Merenyi Z."/>
            <person name="Sahu N."/>
            <person name="Viragh M."/>
            <person name="Koszo T."/>
            <person name="Mondo S."/>
            <person name="Kiss B."/>
            <person name="Balint B."/>
            <person name="Kues U."/>
            <person name="Barry K."/>
            <person name="Hegedus J.C."/>
            <person name="Henrissat B."/>
            <person name="Johnson J."/>
            <person name="Lipzen A."/>
            <person name="Ohm R."/>
            <person name="Nagy I."/>
            <person name="Pangilinan J."/>
            <person name="Yan J."/>
            <person name="Xiong Y."/>
            <person name="Grigoriev I.V."/>
            <person name="Hibbett D.S."/>
            <person name="Nagy L.G."/>
        </authorList>
    </citation>
    <scope>NUCLEOTIDE SEQUENCE [LARGE SCALE GENOMIC DNA]</scope>
    <source>
        <strain evidence="3 4">SZMC22713</strain>
    </source>
</reference>
<comment type="similarity">
    <text evidence="1">Belongs to the short-chain dehydrogenases/reductases (SDR) family.</text>
</comment>
<dbReference type="Proteomes" id="UP000294933">
    <property type="component" value="Unassembled WGS sequence"/>
</dbReference>
<evidence type="ECO:0000313" key="4">
    <source>
        <dbReference type="Proteomes" id="UP000294933"/>
    </source>
</evidence>
<dbReference type="InterPro" id="IPR036291">
    <property type="entry name" value="NAD(P)-bd_dom_sf"/>
</dbReference>
<dbReference type="VEuPathDB" id="FungiDB:BD410DRAFT_781890"/>
<dbReference type="Pfam" id="PF00106">
    <property type="entry name" value="adh_short"/>
    <property type="match status" value="1"/>
</dbReference>
<keyword evidence="4" id="KW-1185">Reference proteome</keyword>
<evidence type="ECO:0000313" key="3">
    <source>
        <dbReference type="EMBL" id="TDL27960.1"/>
    </source>
</evidence>
<organism evidence="3 4">
    <name type="scientific">Rickenella mellea</name>
    <dbReference type="NCBI Taxonomy" id="50990"/>
    <lineage>
        <taxon>Eukaryota</taxon>
        <taxon>Fungi</taxon>
        <taxon>Dikarya</taxon>
        <taxon>Basidiomycota</taxon>
        <taxon>Agaricomycotina</taxon>
        <taxon>Agaricomycetes</taxon>
        <taxon>Hymenochaetales</taxon>
        <taxon>Rickenellaceae</taxon>
        <taxon>Rickenella</taxon>
    </lineage>
</organism>
<proteinExistence type="inferred from homology"/>
<dbReference type="GO" id="GO:0016491">
    <property type="term" value="F:oxidoreductase activity"/>
    <property type="evidence" value="ECO:0007669"/>
    <property type="project" value="UniProtKB-KW"/>
</dbReference>
<dbReference type="PANTHER" id="PTHR43976">
    <property type="entry name" value="SHORT CHAIN DEHYDROGENASE"/>
    <property type="match status" value="1"/>
</dbReference>
<sequence>MAGMSEDVGTEGYLSQMQTNFFGPLNVTNAFLPHMRGRRDGRIVFIGSRSSWKAHIPMYGPYAASKAALNAAAEALSAELVPFNVRVISILPGALRTSNWTNMTLLPSSPSSSLSSVREAYATTRDASIAHMSTLHGKQKGDPALAAEAIVDVVRGEGSAAGRAWPEMLVLGEDAELDIKEKCRSVEVNLEEWKDVTKGIAFEG</sequence>
<dbReference type="InterPro" id="IPR051911">
    <property type="entry name" value="SDR_oxidoreductase"/>
</dbReference>
<evidence type="ECO:0000256" key="1">
    <source>
        <dbReference type="ARBA" id="ARBA00006484"/>
    </source>
</evidence>
<evidence type="ECO:0000256" key="2">
    <source>
        <dbReference type="ARBA" id="ARBA00023002"/>
    </source>
</evidence>
<accession>A0A4Y7QM14</accession>
<dbReference type="PRINTS" id="PR00081">
    <property type="entry name" value="GDHRDH"/>
</dbReference>
<dbReference type="SUPFAM" id="SSF51735">
    <property type="entry name" value="NAD(P)-binding Rossmann-fold domains"/>
    <property type="match status" value="1"/>
</dbReference>
<dbReference type="PANTHER" id="PTHR43976:SF16">
    <property type="entry name" value="SHORT-CHAIN DEHYDROGENASE_REDUCTASE FAMILY PROTEIN"/>
    <property type="match status" value="1"/>
</dbReference>
<dbReference type="OrthoDB" id="1274115at2759"/>
<dbReference type="InterPro" id="IPR002347">
    <property type="entry name" value="SDR_fam"/>
</dbReference>
<dbReference type="STRING" id="50990.A0A4Y7QM14"/>
<keyword evidence="2" id="KW-0560">Oxidoreductase</keyword>
<gene>
    <name evidence="3" type="ORF">BD410DRAFT_781890</name>
</gene>
<dbReference type="AlphaFoldDB" id="A0A4Y7QM14"/>